<keyword evidence="3 4" id="KW-0408">Iron</keyword>
<dbReference type="AlphaFoldDB" id="A0AAW2D827"/>
<dbReference type="GO" id="GO:0016705">
    <property type="term" value="F:oxidoreductase activity, acting on paired donors, with incorporation or reduction of molecular oxygen"/>
    <property type="evidence" value="ECO:0007669"/>
    <property type="project" value="InterPro"/>
</dbReference>
<keyword evidence="5" id="KW-0812">Transmembrane</keyword>
<dbReference type="CDD" id="cd11072">
    <property type="entry name" value="CYP71-like"/>
    <property type="match status" value="2"/>
</dbReference>
<keyword evidence="2 4" id="KW-0479">Metal-binding</keyword>
<dbReference type="SUPFAM" id="SSF48264">
    <property type="entry name" value="Cytochrome P450"/>
    <property type="match status" value="2"/>
</dbReference>
<accession>A0AAW2D827</accession>
<feature type="binding site" description="axial binding residue" evidence="4">
    <location>
        <position position="462"/>
    </location>
    <ligand>
        <name>heme</name>
        <dbReference type="ChEBI" id="CHEBI:30413"/>
    </ligand>
    <ligandPart>
        <name>Fe</name>
        <dbReference type="ChEBI" id="CHEBI:18248"/>
    </ligandPart>
</feature>
<dbReference type="Gene3D" id="1.10.630.10">
    <property type="entry name" value="Cytochrome P450"/>
    <property type="match status" value="2"/>
</dbReference>
<dbReference type="PRINTS" id="PR00385">
    <property type="entry name" value="P450"/>
</dbReference>
<evidence type="ECO:0000256" key="5">
    <source>
        <dbReference type="SAM" id="Phobius"/>
    </source>
</evidence>
<dbReference type="InterPro" id="IPR001128">
    <property type="entry name" value="Cyt_P450"/>
</dbReference>
<dbReference type="InterPro" id="IPR036396">
    <property type="entry name" value="Cyt_P450_sf"/>
</dbReference>
<comment type="cofactor">
    <cofactor evidence="4">
        <name>heme</name>
        <dbReference type="ChEBI" id="CHEBI:30413"/>
    </cofactor>
</comment>
<evidence type="ECO:0000256" key="3">
    <source>
        <dbReference type="ARBA" id="ARBA00023004"/>
    </source>
</evidence>
<dbReference type="InterPro" id="IPR002401">
    <property type="entry name" value="Cyt_P450_E_grp-I"/>
</dbReference>
<dbReference type="PROSITE" id="PS00086">
    <property type="entry name" value="CYTOCHROME_P450"/>
    <property type="match status" value="2"/>
</dbReference>
<dbReference type="EMBL" id="JAZDWU010000004">
    <property type="protein sequence ID" value="KAL0005784.1"/>
    <property type="molecule type" value="Genomic_DNA"/>
</dbReference>
<name>A0AAW2D827_9ROSI</name>
<dbReference type="PRINTS" id="PR00463">
    <property type="entry name" value="EP450I"/>
</dbReference>
<evidence type="ECO:0000256" key="4">
    <source>
        <dbReference type="PIRSR" id="PIRSR602401-1"/>
    </source>
</evidence>
<dbReference type="InterPro" id="IPR017972">
    <property type="entry name" value="Cyt_P450_CS"/>
</dbReference>
<keyword evidence="4" id="KW-0349">Heme</keyword>
<comment type="similarity">
    <text evidence="1">Belongs to the cytochrome P450 family.</text>
</comment>
<proteinExistence type="inferred from homology"/>
<dbReference type="PANTHER" id="PTHR47955">
    <property type="entry name" value="CYTOCHROME P450 FAMILY 71 PROTEIN"/>
    <property type="match status" value="1"/>
</dbReference>
<dbReference type="GO" id="GO:0020037">
    <property type="term" value="F:heme binding"/>
    <property type="evidence" value="ECO:0007669"/>
    <property type="project" value="InterPro"/>
</dbReference>
<evidence type="ECO:0000313" key="6">
    <source>
        <dbReference type="EMBL" id="KAL0005784.1"/>
    </source>
</evidence>
<keyword evidence="5" id="KW-1133">Transmembrane helix</keyword>
<evidence type="ECO:0000256" key="2">
    <source>
        <dbReference type="ARBA" id="ARBA00022723"/>
    </source>
</evidence>
<dbReference type="Proteomes" id="UP001459277">
    <property type="component" value="Unassembled WGS sequence"/>
</dbReference>
<evidence type="ECO:0000256" key="1">
    <source>
        <dbReference type="ARBA" id="ARBA00010617"/>
    </source>
</evidence>
<reference evidence="6 7" key="1">
    <citation type="submission" date="2024-01" db="EMBL/GenBank/DDBJ databases">
        <title>A telomere-to-telomere, gap-free genome of sweet tea (Lithocarpus litseifolius).</title>
        <authorList>
            <person name="Zhou J."/>
        </authorList>
    </citation>
    <scope>NUCLEOTIDE SEQUENCE [LARGE SCALE GENOMIC DNA]</scope>
    <source>
        <strain evidence="6">Zhou-2022a</strain>
        <tissue evidence="6">Leaf</tissue>
    </source>
</reference>
<comment type="caution">
    <text evidence="6">The sequence shown here is derived from an EMBL/GenBank/DDBJ whole genome shotgun (WGS) entry which is preliminary data.</text>
</comment>
<dbReference type="PANTHER" id="PTHR47955:SF18">
    <property type="entry name" value="CYTOCHROME P450 71A1-LIKE"/>
    <property type="match status" value="1"/>
</dbReference>
<gene>
    <name evidence="6" type="ORF">SO802_013345</name>
</gene>
<keyword evidence="7" id="KW-1185">Reference proteome</keyword>
<organism evidence="6 7">
    <name type="scientific">Lithocarpus litseifolius</name>
    <dbReference type="NCBI Taxonomy" id="425828"/>
    <lineage>
        <taxon>Eukaryota</taxon>
        <taxon>Viridiplantae</taxon>
        <taxon>Streptophyta</taxon>
        <taxon>Embryophyta</taxon>
        <taxon>Tracheophyta</taxon>
        <taxon>Spermatophyta</taxon>
        <taxon>Magnoliopsida</taxon>
        <taxon>eudicotyledons</taxon>
        <taxon>Gunneridae</taxon>
        <taxon>Pentapetalae</taxon>
        <taxon>rosids</taxon>
        <taxon>fabids</taxon>
        <taxon>Fagales</taxon>
        <taxon>Fagaceae</taxon>
        <taxon>Lithocarpus</taxon>
    </lineage>
</organism>
<feature type="transmembrane region" description="Helical" evidence="5">
    <location>
        <begin position="20"/>
        <end position="38"/>
    </location>
</feature>
<dbReference type="GO" id="GO:0004497">
    <property type="term" value="F:monooxygenase activity"/>
    <property type="evidence" value="ECO:0007669"/>
    <property type="project" value="InterPro"/>
</dbReference>
<keyword evidence="5" id="KW-0472">Membrane</keyword>
<protein>
    <recommendedName>
        <fullName evidence="8">Cytochrome P450</fullName>
    </recommendedName>
</protein>
<sequence length="983" mass="112285">MDLKLLQSLWQESHGVLAHTLHFLIPLLLLPLILLLLLRLNRDGNLNLPPSPPKLPIVGNLHQLGSLPHRSFQALSNKHGPLMFLQLGCVPTLVVSSPEMVKEMLKSHDIVFANRARTTAVDIFLNGSTDLVFAPYGEYWRQVRKICVQELLSPDRVQSFQFLREEEVDIMIKKIQCSCLEGKQVNISEMLLTVSNNIVFRTVIGQRNEGEDGKRRYGELWTRVMEEFACFSFRDYFPLLGWLDVLTGLTSRLKRTFKEIDALFELVIKEHKDKMLTTDGGQSNKKNFVEILLQLKEDGMLDFDLNQDSIKAILLDMFLGSTDTSITTMEWAMAELMKKPNIMKKAQEEVREVVGRKSKVVVNDVNQMCYLKCIVKETLRLHPPVPFLVPRETSANAKLGGYDIPCKTRVYVNSWAIHRDPEFWDKAEEFLPERFNANNSNPIDFIGQDFQYIPFGGGRRVCPGMSSGLKSVEYVLANLLYWFDWEFPGSAIGEELDMSEVFGLNGNLNLPPSPPKLPIVGNLHQLGSLPHRSFQALSNKHGPLMFLQLGCVPTLVVSSPEMVKEMLKSHDIVFANRARTTAVDIFLNGSTDLVFAPYGEYWRQVRKICVQELLSPDRVQSFQFLREEEVDIMIKKIQCSCLEGKQVNISEMLLTVSNNIVFRTVIGQRNEGEDGKRRYGELWTRVMEEFACFSFRDYFPLLGWLDVLTGLTSRLKRTFKEIDALFELVIKEHKDKMLTTDGGQSNKKNFVEILLQLKEDGMLDFDLNQDSIKAILLDMFLGSTDTSITTMEWAMAELMKKPNIMKKAQEEVREVVGRKSKVVVNDVNQMCYLKCIVKETLRLHSPVPFLVPRETSANAKLGGYDIPCKTRVYVNSWAIHRDPEFWDKAEEFLPERFNANNSNSIDFIGQDFQYIPFGGGRRVCPGMSSGLKSVEYVLANLLYWFDWEFPGSAIGEELDMSEVFGLSIHKKVPLYLAATPYYP</sequence>
<dbReference type="GO" id="GO:0005506">
    <property type="term" value="F:iron ion binding"/>
    <property type="evidence" value="ECO:0007669"/>
    <property type="project" value="InterPro"/>
</dbReference>
<dbReference type="Pfam" id="PF00067">
    <property type="entry name" value="p450"/>
    <property type="match status" value="2"/>
</dbReference>
<evidence type="ECO:0008006" key="8">
    <source>
        <dbReference type="Google" id="ProtNLM"/>
    </source>
</evidence>
<evidence type="ECO:0000313" key="7">
    <source>
        <dbReference type="Proteomes" id="UP001459277"/>
    </source>
</evidence>
<dbReference type="FunFam" id="1.10.630.10:FF:000011">
    <property type="entry name" value="Cytochrome P450 83B1"/>
    <property type="match status" value="2"/>
</dbReference>